<accession>A0A225T0A7</accession>
<evidence type="ECO:0000313" key="1">
    <source>
        <dbReference type="EMBL" id="OWY36738.1"/>
    </source>
</evidence>
<organism evidence="1 2">
    <name type="scientific">Herbaspirillum aquaticum</name>
    <dbReference type="NCBI Taxonomy" id="568783"/>
    <lineage>
        <taxon>Bacteria</taxon>
        <taxon>Pseudomonadati</taxon>
        <taxon>Pseudomonadota</taxon>
        <taxon>Betaproteobacteria</taxon>
        <taxon>Burkholderiales</taxon>
        <taxon>Oxalobacteraceae</taxon>
        <taxon>Herbaspirillum</taxon>
    </lineage>
</organism>
<proteinExistence type="predicted"/>
<dbReference type="Proteomes" id="UP000214747">
    <property type="component" value="Unassembled WGS sequence"/>
</dbReference>
<name>A0A225T0A7_9BURK</name>
<dbReference type="AlphaFoldDB" id="A0A225T0A7"/>
<keyword evidence="2" id="KW-1185">Reference proteome</keyword>
<protein>
    <submittedName>
        <fullName evidence="1">Uncharacterized protein</fullName>
    </submittedName>
</protein>
<evidence type="ECO:0000313" key="2">
    <source>
        <dbReference type="Proteomes" id="UP000214747"/>
    </source>
</evidence>
<reference evidence="1 2" key="1">
    <citation type="journal article" date="2010" name="Int. J. Syst. Evol. Microbiol.">
        <title>Reclassification of Herbaspirillum putei as a later heterotypic synonym of Herbaspirillum huttiense, with the description of H. huttiense subsp. huttiense subsp. nov. and H. huttiense subsp. putei subsp. nov., comb. nov., and description of Herbaspirillum aquaticum sp. nov.</title>
        <authorList>
            <person name="Dobritsa A.P."/>
            <person name="Reddy M.C."/>
            <person name="Samadpour M."/>
        </authorList>
    </citation>
    <scope>NUCLEOTIDE SEQUENCE [LARGE SCALE GENOMIC DNA]</scope>
    <source>
        <strain evidence="1 2">IEH 4430</strain>
    </source>
</reference>
<comment type="caution">
    <text evidence="1">The sequence shown here is derived from an EMBL/GenBank/DDBJ whole genome shotgun (WGS) entry which is preliminary data.</text>
</comment>
<gene>
    <name evidence="1" type="ORF">CEJ45_01170</name>
</gene>
<dbReference type="RefSeq" id="WP_088753422.1">
    <property type="nucleotide sequence ID" value="NZ_NJGV01000001.1"/>
</dbReference>
<dbReference type="EMBL" id="NJGV01000001">
    <property type="protein sequence ID" value="OWY36738.1"/>
    <property type="molecule type" value="Genomic_DNA"/>
</dbReference>
<sequence>MDIVYLHSPITYSIARQLQREGELRAPLVVCGRGMQWEGAFASVIDDGIWDLARTVAFLDAMVAALPATFTPLRLFVPHTGYLLGKLLKLAAAVQSVCYLEEGNTSCNPLLAAPAQSATVDATALLHMLQARPVLMQRLGLTPQAILQINAVPAIWFDAHHPKYGGAYRVSPQAFPGLPKVRTVSLAPQGALGQEQRHWLCFLPNIINMVARCGQHSEEAQRNLHGLMSSLRTMQALVASQHARLVMKFHPVDEANLNPQFKQQFYGFGLSYPSFAAQQAIDAQLEPALFDFTRFIVINESAASRYVELFQGLDLLISLNLF</sequence>